<dbReference type="PANTHER" id="PTHR36291:SF1">
    <property type="entry name" value="UBAP1-MVB12-ASSOCIATED (UMA)-DOMAIN CONTAINING PROTEIN 1"/>
    <property type="match status" value="1"/>
</dbReference>
<organism evidence="3 4">
    <name type="scientific">Branchiostoma belcheri</name>
    <name type="common">Amphioxus</name>
    <dbReference type="NCBI Taxonomy" id="7741"/>
    <lineage>
        <taxon>Eukaryota</taxon>
        <taxon>Metazoa</taxon>
        <taxon>Chordata</taxon>
        <taxon>Cephalochordata</taxon>
        <taxon>Leptocardii</taxon>
        <taxon>Amphioxiformes</taxon>
        <taxon>Branchiostomatidae</taxon>
        <taxon>Branchiostoma</taxon>
    </lineage>
</organism>
<dbReference type="PROSITE" id="PS51497">
    <property type="entry name" value="UMA"/>
    <property type="match status" value="1"/>
</dbReference>
<evidence type="ECO:0000259" key="2">
    <source>
        <dbReference type="PROSITE" id="PS51497"/>
    </source>
</evidence>
<feature type="domain" description="UMA" evidence="2">
    <location>
        <begin position="122"/>
        <end position="167"/>
    </location>
</feature>
<dbReference type="AlphaFoldDB" id="A0A6P4ZH61"/>
<sequence>MGSLSLQYFSLFGDRHPGSPAQGSCGSQRMISLFGGRRGSRGQQTGVTSRDSQQDREEDGFVLLGETAIERTTVQYGQELPGGAAPPPAYHQVATPPHLPPPVNNPPPTAGTNSPTVPRSVLSDVPFAFSRHLAAAVGSQSQFRVPPLRTPDLNQYCYDFHVERSVLREAGLLEEWEWRRNSKTQAAKTEPMETEPVRNNPTGETQDLMTFE</sequence>
<dbReference type="PANTHER" id="PTHR36291">
    <property type="entry name" value="UBAP1-MVB12-ASSOCIATED (UMA)-DOMAIN CONTAINING PROTEIN 1"/>
    <property type="match status" value="1"/>
</dbReference>
<protein>
    <submittedName>
        <fullName evidence="4">Uncharacterized protein LOC109478775 isoform X2</fullName>
    </submittedName>
</protein>
<accession>A0A6P4ZH61</accession>
<reference evidence="4" key="1">
    <citation type="submission" date="2025-08" db="UniProtKB">
        <authorList>
            <consortium name="RefSeq"/>
        </authorList>
    </citation>
    <scope>IDENTIFICATION</scope>
    <source>
        <tissue evidence="4">Gonad</tissue>
    </source>
</reference>
<dbReference type="GeneID" id="109478775"/>
<dbReference type="RefSeq" id="XP_019636098.1">
    <property type="nucleotide sequence ID" value="XM_019780539.1"/>
</dbReference>
<dbReference type="Proteomes" id="UP000515135">
    <property type="component" value="Unplaced"/>
</dbReference>
<feature type="compositionally biased region" description="Polar residues" evidence="1">
    <location>
        <begin position="197"/>
        <end position="212"/>
    </location>
</feature>
<dbReference type="OrthoDB" id="9872568at2759"/>
<proteinExistence type="predicted"/>
<evidence type="ECO:0000313" key="3">
    <source>
        <dbReference type="Proteomes" id="UP000515135"/>
    </source>
</evidence>
<gene>
    <name evidence="4" type="primary">LOC109478775</name>
</gene>
<feature type="region of interest" description="Disordered" evidence="1">
    <location>
        <begin position="183"/>
        <end position="212"/>
    </location>
</feature>
<feature type="compositionally biased region" description="Pro residues" evidence="1">
    <location>
        <begin position="97"/>
        <end position="109"/>
    </location>
</feature>
<keyword evidence="3" id="KW-1185">Reference proteome</keyword>
<evidence type="ECO:0000313" key="4">
    <source>
        <dbReference type="RefSeq" id="XP_019636098.1"/>
    </source>
</evidence>
<evidence type="ECO:0000256" key="1">
    <source>
        <dbReference type="SAM" id="MobiDB-lite"/>
    </source>
</evidence>
<feature type="region of interest" description="Disordered" evidence="1">
    <location>
        <begin position="35"/>
        <end position="57"/>
    </location>
</feature>
<dbReference type="InterPro" id="IPR023340">
    <property type="entry name" value="UMA"/>
</dbReference>
<feature type="region of interest" description="Disordered" evidence="1">
    <location>
        <begin position="78"/>
        <end position="117"/>
    </location>
</feature>
<name>A0A6P4ZH61_BRABE</name>
<dbReference type="InterPro" id="IPR053292">
    <property type="entry name" value="UBAP1-MVB12_assoc_domain"/>
</dbReference>